<evidence type="ECO:0000256" key="11">
    <source>
        <dbReference type="RuleBase" id="RU003357"/>
    </source>
</evidence>
<dbReference type="Gene3D" id="2.40.170.20">
    <property type="entry name" value="TonB-dependent receptor, beta-barrel domain"/>
    <property type="match status" value="1"/>
</dbReference>
<organism evidence="15 16">
    <name type="scientific">Pelomonas aquatica</name>
    <dbReference type="NCBI Taxonomy" id="431058"/>
    <lineage>
        <taxon>Bacteria</taxon>
        <taxon>Pseudomonadati</taxon>
        <taxon>Pseudomonadota</taxon>
        <taxon>Betaproteobacteria</taxon>
        <taxon>Burkholderiales</taxon>
        <taxon>Sphaerotilaceae</taxon>
        <taxon>Roseateles</taxon>
    </lineage>
</organism>
<dbReference type="PANTHER" id="PTHR47234:SF2">
    <property type="entry name" value="TONB-DEPENDENT RECEPTOR"/>
    <property type="match status" value="1"/>
</dbReference>
<keyword evidence="16" id="KW-1185">Reference proteome</keyword>
<dbReference type="RefSeq" id="WP_310343382.1">
    <property type="nucleotide sequence ID" value="NZ_JAVDXQ010000002.1"/>
</dbReference>
<sequence>MNQNSWHRHRRHGLALAATLCCAAAQAQAQAQTAQSNTPEPTQLERINVTGSHIRRVDLESTLPVQVITAEEIRRSGNMSVTEVLQSLTANGAGGMTDTASFGSFAYGASGVSLRSLGPTATLILINGRRLAPYSVPDINNGLTNFVNVDAIPRTAIKRIEVLKDGASAIYGSDAMAGVVNIILRDDYESTEVEAQLRSSVKGGFGNQWAALTTGRGNLRRDGWNWVATVDVNHRDEVMLADVVGRVVDARHHDNSFYYTAQPFNNRYTPTPNYYGGVSIDPATGASNAATRTGRASANCPSDNRWAFNSTFTPALNLCGYSSWKDIQYVSPTQRGTLFTHGEMTLGESASLFGELSLTRLTNKQSDWPVPFGSGNGATPNGRDGGVSYVPQFLPEGHPNNPFTGQPAGITYLFSDVGKQGIHVTNNTARLLVGLRGTYKDWDWETGAMHARDTADVSYVNRVSLPVLRDAVQNGTYNFENPKAGSVTADQLRINPVDHGRTAFTMVDAKVSGQVGALPGGPINVAAGAEVRHEERVYNPDDRIFGGQVYLQVAGRTRGSRNVMSTFGEVELPLLKSLQAQVALRGDHYSDYGSSVTPKLGVAWAPVPTFKARASLSQGFRAPSLSESGKSDVPLFSYVNFDPKRCGDFKIDCDGYRNSGAIKASRDLKPERSASYGLGFVYEPVSEFSMTVDYWDVRRRNEIVFVDPQTVVDHEDDTSPLYAGRVHRSPADTVSIPGQSIPGRITTVDQAYLNQGRTQVRGVDVSLRGSLPLPGTAPLRVTVEATYLDRWRGVDTDDQPWVVNTGNLGMPRLRSTTGFGWSPGPWDLGATFRHLSGYRATVANQACTGARFLGVCDVGSYDTLDLTLAYRPSKAWTLRSTLLNATNAGMPFTPTLPLGNRYWYSPAGRMLSLSVRHEL</sequence>
<keyword evidence="12" id="KW-0732">Signal</keyword>
<comment type="caution">
    <text evidence="15">The sequence shown here is derived from an EMBL/GenBank/DDBJ whole genome shotgun (WGS) entry which is preliminary data.</text>
</comment>
<dbReference type="InterPro" id="IPR037066">
    <property type="entry name" value="Plug_dom_sf"/>
</dbReference>
<evidence type="ECO:0000256" key="6">
    <source>
        <dbReference type="ARBA" id="ARBA00023077"/>
    </source>
</evidence>
<evidence type="ECO:0000256" key="12">
    <source>
        <dbReference type="SAM" id="SignalP"/>
    </source>
</evidence>
<evidence type="ECO:0000259" key="13">
    <source>
        <dbReference type="Pfam" id="PF00593"/>
    </source>
</evidence>
<evidence type="ECO:0000313" key="15">
    <source>
        <dbReference type="EMBL" id="MDR7296179.1"/>
    </source>
</evidence>
<dbReference type="Proteomes" id="UP001180536">
    <property type="component" value="Unassembled WGS sequence"/>
</dbReference>
<evidence type="ECO:0000256" key="2">
    <source>
        <dbReference type="ARBA" id="ARBA00009810"/>
    </source>
</evidence>
<gene>
    <name evidence="15" type="ORF">J2X16_001518</name>
</gene>
<keyword evidence="3 10" id="KW-0813">Transport</keyword>
<protein>
    <submittedName>
        <fullName evidence="15">Iron complex outermembrane receptor protein</fullName>
    </submittedName>
</protein>
<evidence type="ECO:0000256" key="5">
    <source>
        <dbReference type="ARBA" id="ARBA00022692"/>
    </source>
</evidence>
<evidence type="ECO:0000256" key="1">
    <source>
        <dbReference type="ARBA" id="ARBA00004571"/>
    </source>
</evidence>
<feature type="signal peptide" evidence="12">
    <location>
        <begin position="1"/>
        <end position="29"/>
    </location>
</feature>
<dbReference type="InterPro" id="IPR036942">
    <property type="entry name" value="Beta-barrel_TonB_sf"/>
</dbReference>
<comment type="subcellular location">
    <subcellularLocation>
        <location evidence="1 10">Cell outer membrane</location>
        <topology evidence="1 10">Multi-pass membrane protein</topology>
    </subcellularLocation>
</comment>
<dbReference type="SUPFAM" id="SSF56935">
    <property type="entry name" value="Porins"/>
    <property type="match status" value="1"/>
</dbReference>
<keyword evidence="8 15" id="KW-0675">Receptor</keyword>
<feature type="domain" description="TonB-dependent receptor plug" evidence="14">
    <location>
        <begin position="60"/>
        <end position="179"/>
    </location>
</feature>
<keyword evidence="4 10" id="KW-1134">Transmembrane beta strand</keyword>
<evidence type="ECO:0000256" key="10">
    <source>
        <dbReference type="PROSITE-ProRule" id="PRU01360"/>
    </source>
</evidence>
<keyword evidence="7 10" id="KW-0472">Membrane</keyword>
<evidence type="ECO:0000256" key="8">
    <source>
        <dbReference type="ARBA" id="ARBA00023170"/>
    </source>
</evidence>
<dbReference type="InterPro" id="IPR000531">
    <property type="entry name" value="Beta-barrel_TonB"/>
</dbReference>
<dbReference type="Pfam" id="PF07715">
    <property type="entry name" value="Plug"/>
    <property type="match status" value="1"/>
</dbReference>
<proteinExistence type="inferred from homology"/>
<name>A0ABU1Z6B8_9BURK</name>
<dbReference type="PANTHER" id="PTHR47234">
    <property type="match status" value="1"/>
</dbReference>
<dbReference type="PROSITE" id="PS52016">
    <property type="entry name" value="TONB_DEPENDENT_REC_3"/>
    <property type="match status" value="1"/>
</dbReference>
<feature type="domain" description="TonB-dependent receptor-like beta-barrel" evidence="13">
    <location>
        <begin position="379"/>
        <end position="883"/>
    </location>
</feature>
<dbReference type="InterPro" id="IPR012910">
    <property type="entry name" value="Plug_dom"/>
</dbReference>
<evidence type="ECO:0000256" key="9">
    <source>
        <dbReference type="ARBA" id="ARBA00023237"/>
    </source>
</evidence>
<keyword evidence="9 10" id="KW-0998">Cell outer membrane</keyword>
<evidence type="ECO:0000313" key="16">
    <source>
        <dbReference type="Proteomes" id="UP001180536"/>
    </source>
</evidence>
<evidence type="ECO:0000259" key="14">
    <source>
        <dbReference type="Pfam" id="PF07715"/>
    </source>
</evidence>
<evidence type="ECO:0000256" key="7">
    <source>
        <dbReference type="ARBA" id="ARBA00023136"/>
    </source>
</evidence>
<keyword evidence="5 10" id="KW-0812">Transmembrane</keyword>
<evidence type="ECO:0000256" key="3">
    <source>
        <dbReference type="ARBA" id="ARBA00022448"/>
    </source>
</evidence>
<accession>A0ABU1Z6B8</accession>
<keyword evidence="6 11" id="KW-0798">TonB box</keyword>
<dbReference type="InterPro" id="IPR039426">
    <property type="entry name" value="TonB-dep_rcpt-like"/>
</dbReference>
<dbReference type="Gene3D" id="2.170.130.10">
    <property type="entry name" value="TonB-dependent receptor, plug domain"/>
    <property type="match status" value="1"/>
</dbReference>
<dbReference type="EMBL" id="JAVDXQ010000002">
    <property type="protein sequence ID" value="MDR7296179.1"/>
    <property type="molecule type" value="Genomic_DNA"/>
</dbReference>
<comment type="similarity">
    <text evidence="2 10 11">Belongs to the TonB-dependent receptor family.</text>
</comment>
<dbReference type="Pfam" id="PF00593">
    <property type="entry name" value="TonB_dep_Rec_b-barrel"/>
    <property type="match status" value="1"/>
</dbReference>
<feature type="chain" id="PRO_5046904275" evidence="12">
    <location>
        <begin position="30"/>
        <end position="919"/>
    </location>
</feature>
<evidence type="ECO:0000256" key="4">
    <source>
        <dbReference type="ARBA" id="ARBA00022452"/>
    </source>
</evidence>
<reference evidence="15 16" key="1">
    <citation type="submission" date="2023-07" db="EMBL/GenBank/DDBJ databases">
        <title>Sorghum-associated microbial communities from plants grown in Nebraska, USA.</title>
        <authorList>
            <person name="Schachtman D."/>
        </authorList>
    </citation>
    <scope>NUCLEOTIDE SEQUENCE [LARGE SCALE GENOMIC DNA]</scope>
    <source>
        <strain evidence="15 16">BE310</strain>
    </source>
</reference>